<keyword evidence="1" id="KW-0472">Membrane</keyword>
<organism evidence="2 5">
    <name type="scientific">Gilliamella apicola</name>
    <dbReference type="NCBI Taxonomy" id="1196095"/>
    <lineage>
        <taxon>Bacteria</taxon>
        <taxon>Pseudomonadati</taxon>
        <taxon>Pseudomonadota</taxon>
        <taxon>Gammaproteobacteria</taxon>
        <taxon>Orbales</taxon>
        <taxon>Orbaceae</taxon>
        <taxon>Gilliamella</taxon>
    </lineage>
</organism>
<comment type="caution">
    <text evidence="2">The sequence shown here is derived from an EMBL/GenBank/DDBJ whole genome shotgun (WGS) entry which is preliminary data.</text>
</comment>
<feature type="transmembrane region" description="Helical" evidence="1">
    <location>
        <begin position="129"/>
        <end position="152"/>
    </location>
</feature>
<evidence type="ECO:0000256" key="1">
    <source>
        <dbReference type="SAM" id="Phobius"/>
    </source>
</evidence>
<keyword evidence="4" id="KW-1185">Reference proteome</keyword>
<accession>A0A242NHC2</accession>
<feature type="transmembrane region" description="Helical" evidence="1">
    <location>
        <begin position="372"/>
        <end position="393"/>
    </location>
</feature>
<proteinExistence type="predicted"/>
<evidence type="ECO:0000313" key="2">
    <source>
        <dbReference type="EMBL" id="OTP99374.1"/>
    </source>
</evidence>
<feature type="transmembrane region" description="Helical" evidence="1">
    <location>
        <begin position="34"/>
        <end position="54"/>
    </location>
</feature>
<dbReference type="Pfam" id="PF16980">
    <property type="entry name" value="CitMHS_2"/>
    <property type="match status" value="1"/>
</dbReference>
<evidence type="ECO:0000313" key="4">
    <source>
        <dbReference type="Proteomes" id="UP000194800"/>
    </source>
</evidence>
<evidence type="ECO:0000313" key="3">
    <source>
        <dbReference type="EMBL" id="OTQ11850.1"/>
    </source>
</evidence>
<gene>
    <name evidence="3" type="ORF">B6C91_00985</name>
    <name evidence="2" type="ORF">B6D08_07525</name>
</gene>
<sequence>MKTHFNLSLLSSILLILMPFDIYAADFNGHNLSIYWGVPFVGILLSIALMPLFLPRLWHHHYGKVTLGWTLMFLLSALVTFGWQTTLNLTTHAIIAEFIPFILLLLALFTVSGGILIKSDAISTPKVNVGLLAIGTVLASVMGTTGAAMLMIRPLIRANRDRQHAVHIVIFFIFLVANIGGGLTPLGDPPLFIGFLKGVDFGWTVKHMLLPVLLSSILLLAIFYVIDHKYFSRQYGELPVMGKTLSHNKSIKIYGIKNIFLLVAIIAGVLMSGIWQSPISFEFLEVHIALPNLVRDIIFVIITITSMLITPKQVRAGNEFNWDPIIEVAKLFLGIFITIVPVLAILREGHNGALAPVVALVSDSQNTPINSMYFWLSGLLSGFLDNAPTYLVFFNLASGDATLLMTTLEKTLLAISMGSVFMGALSYIGNAPNFMVKSIATQSKIIMPSFFGYMKWSIGILIPVFIIDNLIFFVLF</sequence>
<dbReference type="AlphaFoldDB" id="A0A242NHC2"/>
<protein>
    <submittedName>
        <fullName evidence="2">Sodium:proton antiporter</fullName>
    </submittedName>
</protein>
<reference evidence="4 5" key="1">
    <citation type="submission" date="2017-03" db="EMBL/GenBank/DDBJ databases">
        <title>Comparative genomics of honeybee gut symbionts reveal geographically distinct and subgroup specific antibiotic resistance.</title>
        <authorList>
            <person name="Ludvigsen J."/>
            <person name="Porcellato D."/>
            <person name="Labee-Lund T.M."/>
            <person name="Amdam G.V."/>
            <person name="Rudi K."/>
        </authorList>
    </citation>
    <scope>NUCLEOTIDE SEQUENCE [LARGE SCALE GENOMIC DNA]</scope>
    <source>
        <strain evidence="2 5">A-7-12</strain>
        <strain evidence="3 4">A-9-12</strain>
    </source>
</reference>
<dbReference type="InterPro" id="IPR031566">
    <property type="entry name" value="CitMHS_2"/>
</dbReference>
<dbReference type="EMBL" id="NART01000002">
    <property type="protein sequence ID" value="OTQ11850.1"/>
    <property type="molecule type" value="Genomic_DNA"/>
</dbReference>
<dbReference type="EMBL" id="NARP01000017">
    <property type="protein sequence ID" value="OTP99374.1"/>
    <property type="molecule type" value="Genomic_DNA"/>
</dbReference>
<feature type="transmembrane region" description="Helical" evidence="1">
    <location>
        <begin position="329"/>
        <end position="346"/>
    </location>
</feature>
<keyword evidence="1" id="KW-1133">Transmembrane helix</keyword>
<dbReference type="Proteomes" id="UP000194800">
    <property type="component" value="Unassembled WGS sequence"/>
</dbReference>
<feature type="transmembrane region" description="Helical" evidence="1">
    <location>
        <begin position="98"/>
        <end position="117"/>
    </location>
</feature>
<name>A0A242NHC2_9GAMM</name>
<feature type="transmembrane region" description="Helical" evidence="1">
    <location>
        <begin position="259"/>
        <end position="281"/>
    </location>
</feature>
<evidence type="ECO:0000313" key="5">
    <source>
        <dbReference type="Proteomes" id="UP000194977"/>
    </source>
</evidence>
<feature type="transmembrane region" description="Helical" evidence="1">
    <location>
        <begin position="66"/>
        <end position="86"/>
    </location>
</feature>
<feature type="transmembrane region" description="Helical" evidence="1">
    <location>
        <begin position="413"/>
        <end position="435"/>
    </location>
</feature>
<dbReference type="RefSeq" id="WP_086300976.1">
    <property type="nucleotide sequence ID" value="NZ_MZNE01000051.1"/>
</dbReference>
<keyword evidence="1" id="KW-0812">Transmembrane</keyword>
<feature type="transmembrane region" description="Helical" evidence="1">
    <location>
        <begin position="456"/>
        <end position="475"/>
    </location>
</feature>
<feature type="transmembrane region" description="Helical" evidence="1">
    <location>
        <begin position="208"/>
        <end position="226"/>
    </location>
</feature>
<dbReference type="Proteomes" id="UP000194977">
    <property type="component" value="Unassembled WGS sequence"/>
</dbReference>
<dbReference type="OrthoDB" id="9765532at2"/>
<feature type="transmembrane region" description="Helical" evidence="1">
    <location>
        <begin position="164"/>
        <end position="187"/>
    </location>
</feature>